<dbReference type="Pfam" id="PF01381">
    <property type="entry name" value="HTH_3"/>
    <property type="match status" value="1"/>
</dbReference>
<reference evidence="2 3" key="1">
    <citation type="submission" date="2015-04" db="EMBL/GenBank/DDBJ databases">
        <title>Lasius niger genome sequencing.</title>
        <authorList>
            <person name="Konorov E.A."/>
            <person name="Nikitin M.A."/>
            <person name="Kirill M.V."/>
            <person name="Chang P."/>
        </authorList>
    </citation>
    <scope>NUCLEOTIDE SEQUENCE [LARGE SCALE GENOMIC DNA]</scope>
    <source>
        <tissue evidence="2">Whole</tissue>
    </source>
</reference>
<comment type="caution">
    <text evidence="2">The sequence shown here is derived from an EMBL/GenBank/DDBJ whole genome shotgun (WGS) entry which is preliminary data.</text>
</comment>
<feature type="non-terminal residue" evidence="2">
    <location>
        <position position="115"/>
    </location>
</feature>
<dbReference type="CDD" id="cd00093">
    <property type="entry name" value="HTH_XRE"/>
    <property type="match status" value="1"/>
</dbReference>
<name>A0A0J7MQ85_LASNI</name>
<dbReference type="SMART" id="SM00530">
    <property type="entry name" value="HTH_XRE"/>
    <property type="match status" value="1"/>
</dbReference>
<dbReference type="InterPro" id="IPR001387">
    <property type="entry name" value="Cro/C1-type_HTH"/>
</dbReference>
<dbReference type="InterPro" id="IPR010982">
    <property type="entry name" value="Lambda_DNA-bd_dom_sf"/>
</dbReference>
<protein>
    <submittedName>
        <fullName evidence="2">Phage repressor</fullName>
    </submittedName>
</protein>
<dbReference type="PROSITE" id="PS50943">
    <property type="entry name" value="HTH_CROC1"/>
    <property type="match status" value="1"/>
</dbReference>
<organism evidence="2 3">
    <name type="scientific">Lasius niger</name>
    <name type="common">Black garden ant</name>
    <dbReference type="NCBI Taxonomy" id="67767"/>
    <lineage>
        <taxon>Eukaryota</taxon>
        <taxon>Metazoa</taxon>
        <taxon>Ecdysozoa</taxon>
        <taxon>Arthropoda</taxon>
        <taxon>Hexapoda</taxon>
        <taxon>Insecta</taxon>
        <taxon>Pterygota</taxon>
        <taxon>Neoptera</taxon>
        <taxon>Endopterygota</taxon>
        <taxon>Hymenoptera</taxon>
        <taxon>Apocrita</taxon>
        <taxon>Aculeata</taxon>
        <taxon>Formicoidea</taxon>
        <taxon>Formicidae</taxon>
        <taxon>Formicinae</taxon>
        <taxon>Lasius</taxon>
        <taxon>Lasius</taxon>
    </lineage>
</organism>
<dbReference type="AlphaFoldDB" id="A0A0J7MQ85"/>
<feature type="domain" description="HTH cro/C1-type" evidence="1">
    <location>
        <begin position="19"/>
        <end position="45"/>
    </location>
</feature>
<accession>A0A0J7MQ85</accession>
<dbReference type="SUPFAM" id="SSF47413">
    <property type="entry name" value="lambda repressor-like DNA-binding domains"/>
    <property type="match status" value="1"/>
</dbReference>
<evidence type="ECO:0000313" key="3">
    <source>
        <dbReference type="Proteomes" id="UP000036403"/>
    </source>
</evidence>
<dbReference type="Proteomes" id="UP000036403">
    <property type="component" value="Unassembled WGS sequence"/>
</dbReference>
<dbReference type="Gene3D" id="1.10.260.40">
    <property type="entry name" value="lambda repressor-like DNA-binding domains"/>
    <property type="match status" value="1"/>
</dbReference>
<sequence>MNMNENTIGSRLALARGRLSQAEFAQIIGIHKNSIGNYERGDREIGAGALATYVTLGWNANWLLTGEGPERIEAASKEMPSHYASEAEPLNGIKLELFAIAVELVDREVPRFGKS</sequence>
<evidence type="ECO:0000313" key="2">
    <source>
        <dbReference type="EMBL" id="KMQ82735.1"/>
    </source>
</evidence>
<dbReference type="EMBL" id="LBMM01023378">
    <property type="protein sequence ID" value="KMQ82735.1"/>
    <property type="molecule type" value="Genomic_DNA"/>
</dbReference>
<keyword evidence="3" id="KW-1185">Reference proteome</keyword>
<dbReference type="GO" id="GO:0003677">
    <property type="term" value="F:DNA binding"/>
    <property type="evidence" value="ECO:0007669"/>
    <property type="project" value="InterPro"/>
</dbReference>
<gene>
    <name evidence="2" type="ORF">RF55_22027</name>
</gene>
<dbReference type="GO" id="GO:0006357">
    <property type="term" value="P:regulation of transcription by RNA polymerase II"/>
    <property type="evidence" value="ECO:0007669"/>
    <property type="project" value="UniProtKB-ARBA"/>
</dbReference>
<dbReference type="PaxDb" id="67767-A0A0J7MQ85"/>
<proteinExistence type="predicted"/>
<evidence type="ECO:0000259" key="1">
    <source>
        <dbReference type="PROSITE" id="PS50943"/>
    </source>
</evidence>